<evidence type="ECO:0000256" key="3">
    <source>
        <dbReference type="ARBA" id="ARBA00011245"/>
    </source>
</evidence>
<dbReference type="HAMAP" id="MF_00123">
    <property type="entry name" value="Arg_tRNA_synth"/>
    <property type="match status" value="1"/>
</dbReference>
<dbReference type="Pfam" id="PF00750">
    <property type="entry name" value="tRNA-synt_1d"/>
    <property type="match status" value="1"/>
</dbReference>
<organism evidence="15 16">
    <name type="scientific">Candidatus Erwinia haradaeae</name>
    <dbReference type="NCBI Taxonomy" id="1922217"/>
    <lineage>
        <taxon>Bacteria</taxon>
        <taxon>Pseudomonadati</taxon>
        <taxon>Pseudomonadota</taxon>
        <taxon>Gammaproteobacteria</taxon>
        <taxon>Enterobacterales</taxon>
        <taxon>Erwiniaceae</taxon>
        <taxon>Erwinia</taxon>
    </lineage>
</organism>
<dbReference type="PROSITE" id="PS00178">
    <property type="entry name" value="AA_TRNA_LIGASE_I"/>
    <property type="match status" value="1"/>
</dbReference>
<evidence type="ECO:0000256" key="7">
    <source>
        <dbReference type="ARBA" id="ARBA00022840"/>
    </source>
</evidence>
<feature type="domain" description="DALR anticodon binding" evidence="13">
    <location>
        <begin position="460"/>
        <end position="577"/>
    </location>
</feature>
<reference evidence="15 16" key="1">
    <citation type="submission" date="2019-02" db="EMBL/GenBank/DDBJ databases">
        <authorList>
            <person name="Manzano-Marin A."/>
            <person name="Manzano-Marin A."/>
        </authorList>
    </citation>
    <scope>NUCLEOTIDE SEQUENCE [LARGE SCALE GENOMIC DNA]</scope>
    <source>
        <strain evidence="15 16">ErCisplendens/pseudotsugae</strain>
    </source>
</reference>
<dbReference type="SUPFAM" id="SSF55190">
    <property type="entry name" value="Arginyl-tRNA synthetase (ArgRS), N-terminal 'additional' domain"/>
    <property type="match status" value="1"/>
</dbReference>
<dbReference type="InterPro" id="IPR036695">
    <property type="entry name" value="Arg-tRNA-synth_N_sf"/>
</dbReference>
<dbReference type="CDD" id="cd07956">
    <property type="entry name" value="Anticodon_Ia_Arg"/>
    <property type="match status" value="1"/>
</dbReference>
<proteinExistence type="inferred from homology"/>
<dbReference type="GO" id="GO:0006420">
    <property type="term" value="P:arginyl-tRNA aminoacylation"/>
    <property type="evidence" value="ECO:0007669"/>
    <property type="project" value="UniProtKB-UniRule"/>
</dbReference>
<dbReference type="PANTHER" id="PTHR11956:SF5">
    <property type="entry name" value="ARGININE--TRNA LIGASE, CYTOPLASMIC"/>
    <property type="match status" value="1"/>
</dbReference>
<dbReference type="InterPro" id="IPR005148">
    <property type="entry name" value="Arg-tRNA-synth_N"/>
</dbReference>
<evidence type="ECO:0000256" key="9">
    <source>
        <dbReference type="ARBA" id="ARBA00023146"/>
    </source>
</evidence>
<dbReference type="EMBL" id="LR217705">
    <property type="protein sequence ID" value="VFP80441.1"/>
    <property type="molecule type" value="Genomic_DNA"/>
</dbReference>
<keyword evidence="8 11" id="KW-0648">Protein biosynthesis</keyword>
<dbReference type="GO" id="GO:0005737">
    <property type="term" value="C:cytoplasm"/>
    <property type="evidence" value="ECO:0007669"/>
    <property type="project" value="UniProtKB-SubCell"/>
</dbReference>
<dbReference type="InterPro" id="IPR035684">
    <property type="entry name" value="ArgRS_core"/>
</dbReference>
<dbReference type="InterPro" id="IPR014729">
    <property type="entry name" value="Rossmann-like_a/b/a_fold"/>
</dbReference>
<evidence type="ECO:0000256" key="11">
    <source>
        <dbReference type="HAMAP-Rule" id="MF_00123"/>
    </source>
</evidence>
<evidence type="ECO:0000313" key="15">
    <source>
        <dbReference type="EMBL" id="VFP80441.1"/>
    </source>
</evidence>
<keyword evidence="4 11" id="KW-0963">Cytoplasm</keyword>
<dbReference type="SUPFAM" id="SSF47323">
    <property type="entry name" value="Anticodon-binding domain of a subclass of class I aminoacyl-tRNA synthetases"/>
    <property type="match status" value="1"/>
</dbReference>
<name>A0A451D492_9GAMM</name>
<evidence type="ECO:0000256" key="4">
    <source>
        <dbReference type="ARBA" id="ARBA00022490"/>
    </source>
</evidence>
<evidence type="ECO:0000259" key="13">
    <source>
        <dbReference type="SMART" id="SM00836"/>
    </source>
</evidence>
<evidence type="ECO:0000256" key="2">
    <source>
        <dbReference type="ARBA" id="ARBA00005594"/>
    </source>
</evidence>
<dbReference type="Proteomes" id="UP000294338">
    <property type="component" value="Chromosome 1"/>
</dbReference>
<dbReference type="Gene3D" id="3.30.1360.70">
    <property type="entry name" value="Arginyl tRNA synthetase N-terminal domain"/>
    <property type="match status" value="1"/>
</dbReference>
<dbReference type="InterPro" id="IPR009080">
    <property type="entry name" value="tRNAsynth_Ia_anticodon-bd"/>
</dbReference>
<feature type="short sequence motif" description="'HIGH' region" evidence="11">
    <location>
        <begin position="122"/>
        <end position="132"/>
    </location>
</feature>
<dbReference type="Pfam" id="PF05746">
    <property type="entry name" value="DALR_1"/>
    <property type="match status" value="1"/>
</dbReference>
<dbReference type="InterPro" id="IPR001412">
    <property type="entry name" value="aa-tRNA-synth_I_CS"/>
</dbReference>
<dbReference type="RefSeq" id="WP_197095092.1">
    <property type="nucleotide sequence ID" value="NZ_LR217705.1"/>
</dbReference>
<dbReference type="PRINTS" id="PR01038">
    <property type="entry name" value="TRNASYNTHARG"/>
</dbReference>
<dbReference type="FunFam" id="1.10.730.10:FF:000006">
    <property type="entry name" value="Arginyl-tRNA synthetase 2, mitochondrial"/>
    <property type="match status" value="1"/>
</dbReference>
<evidence type="ECO:0000313" key="16">
    <source>
        <dbReference type="Proteomes" id="UP000294338"/>
    </source>
</evidence>
<dbReference type="SUPFAM" id="SSF52374">
    <property type="entry name" value="Nucleotidylyl transferase"/>
    <property type="match status" value="1"/>
</dbReference>
<dbReference type="InterPro" id="IPR001278">
    <property type="entry name" value="Arg-tRNA-ligase"/>
</dbReference>
<dbReference type="GO" id="GO:0004814">
    <property type="term" value="F:arginine-tRNA ligase activity"/>
    <property type="evidence" value="ECO:0007669"/>
    <property type="project" value="UniProtKB-UniRule"/>
</dbReference>
<sequence>MNIQSFLSQKVSQAMLLSGLPENYKPQVYQSEQVKFGHYQVNSMMALAKKLHLSPIKLAKQVLEKLDLHGIAQKVEIISPGFLNIFLEPKWLALQIDDVLEKDKLGITPIKKQTIVVDYSSPNVAKEMHVGHLRSTIIGDAMVRTLEFLGHHVIRANHIGDWGTQFGMLIAFLEEKKIKNYEKITLSYLEILYCKAKHAYDEDVKFAERAREYVVKLQNGDDYCRKLWKQLVHITMTQNQALYDRMNVTLTSQNIMGESLYQNMMSDIVSDLRSKKLAVQSQDAVVVFLNAERDKSSEPTGVIIQKKDGAYLYTTTDIACVKYRCETLHADRILYYIDSRQKQHLAQAWQIARKAGYVPESVQLEHHMFGMMLGKNGKPFKTRTGNTIKLSYLLDEAINRATRLVLDKNPEKTKQELQTTAEIIGIGSMKYADLAKNRTTNYIFDWDSMLSLKGNTAPYIQYAYIRVLSIFRKANINLKKQLNGSLYLSSNHSVELALNLLRFDETVKKVARDGMPHIMCAYLYTLSSKFSQFYETCQILEEKDKKIKQSYLKLAQLTAKTLKQGLTLLGIKTVDHM</sequence>
<accession>A0A451D492</accession>
<feature type="domain" description="Arginyl tRNA synthetase N-terminal" evidence="14">
    <location>
        <begin position="1"/>
        <end position="87"/>
    </location>
</feature>
<dbReference type="EC" id="6.1.1.19" evidence="11"/>
<dbReference type="Pfam" id="PF03485">
    <property type="entry name" value="Arg_tRNA_synt_N"/>
    <property type="match status" value="1"/>
</dbReference>
<dbReference type="CDD" id="cd00671">
    <property type="entry name" value="ArgRS_core"/>
    <property type="match status" value="1"/>
</dbReference>
<dbReference type="PANTHER" id="PTHR11956">
    <property type="entry name" value="ARGINYL-TRNA SYNTHETASE"/>
    <property type="match status" value="1"/>
</dbReference>
<dbReference type="GO" id="GO:0005524">
    <property type="term" value="F:ATP binding"/>
    <property type="evidence" value="ECO:0007669"/>
    <property type="project" value="UniProtKB-UniRule"/>
</dbReference>
<dbReference type="InterPro" id="IPR008909">
    <property type="entry name" value="DALR_anticod-bd"/>
</dbReference>
<comment type="subcellular location">
    <subcellularLocation>
        <location evidence="1 11">Cytoplasm</location>
    </subcellularLocation>
</comment>
<dbReference type="NCBIfam" id="TIGR00456">
    <property type="entry name" value="argS"/>
    <property type="match status" value="1"/>
</dbReference>
<dbReference type="SMART" id="SM01016">
    <property type="entry name" value="Arg_tRNA_synt_N"/>
    <property type="match status" value="1"/>
</dbReference>
<dbReference type="AlphaFoldDB" id="A0A451D492"/>
<evidence type="ECO:0000256" key="5">
    <source>
        <dbReference type="ARBA" id="ARBA00022598"/>
    </source>
</evidence>
<evidence type="ECO:0000256" key="6">
    <source>
        <dbReference type="ARBA" id="ARBA00022741"/>
    </source>
</evidence>
<evidence type="ECO:0000259" key="14">
    <source>
        <dbReference type="SMART" id="SM01016"/>
    </source>
</evidence>
<keyword evidence="9 11" id="KW-0030">Aminoacyl-tRNA synthetase</keyword>
<keyword evidence="7 11" id="KW-0067">ATP-binding</keyword>
<gene>
    <name evidence="11 15" type="primary">argS</name>
    <name evidence="15" type="ORF">ERCISPPS3390_303</name>
</gene>
<comment type="similarity">
    <text evidence="2 11 12">Belongs to the class-I aminoacyl-tRNA synthetase family.</text>
</comment>
<evidence type="ECO:0000256" key="12">
    <source>
        <dbReference type="RuleBase" id="RU363038"/>
    </source>
</evidence>
<comment type="subunit">
    <text evidence="3 11">Monomer.</text>
</comment>
<dbReference type="FunFam" id="3.40.50.620:FF:000030">
    <property type="entry name" value="Arginine--tRNA ligase"/>
    <property type="match status" value="1"/>
</dbReference>
<dbReference type="Gene3D" id="3.40.50.620">
    <property type="entry name" value="HUPs"/>
    <property type="match status" value="1"/>
</dbReference>
<evidence type="ECO:0000256" key="8">
    <source>
        <dbReference type="ARBA" id="ARBA00022917"/>
    </source>
</evidence>
<protein>
    <recommendedName>
        <fullName evidence="11">Arginine--tRNA ligase</fullName>
        <ecNumber evidence="11">6.1.1.19</ecNumber>
    </recommendedName>
    <alternativeName>
        <fullName evidence="11">Arginyl-tRNA synthetase</fullName>
        <shortName evidence="11">ArgRS</shortName>
    </alternativeName>
</protein>
<comment type="catalytic activity">
    <reaction evidence="10 11">
        <text>tRNA(Arg) + L-arginine + ATP = L-arginyl-tRNA(Arg) + AMP + diphosphate</text>
        <dbReference type="Rhea" id="RHEA:20301"/>
        <dbReference type="Rhea" id="RHEA-COMP:9658"/>
        <dbReference type="Rhea" id="RHEA-COMP:9673"/>
        <dbReference type="ChEBI" id="CHEBI:30616"/>
        <dbReference type="ChEBI" id="CHEBI:32682"/>
        <dbReference type="ChEBI" id="CHEBI:33019"/>
        <dbReference type="ChEBI" id="CHEBI:78442"/>
        <dbReference type="ChEBI" id="CHEBI:78513"/>
        <dbReference type="ChEBI" id="CHEBI:456215"/>
        <dbReference type="EC" id="6.1.1.19"/>
    </reaction>
</comment>
<dbReference type="SMART" id="SM00836">
    <property type="entry name" value="DALR_1"/>
    <property type="match status" value="1"/>
</dbReference>
<keyword evidence="5 11" id="KW-0436">Ligase</keyword>
<keyword evidence="6 11" id="KW-0547">Nucleotide-binding</keyword>
<evidence type="ECO:0000256" key="10">
    <source>
        <dbReference type="ARBA" id="ARBA00049339"/>
    </source>
</evidence>
<evidence type="ECO:0000256" key="1">
    <source>
        <dbReference type="ARBA" id="ARBA00004496"/>
    </source>
</evidence>
<dbReference type="Gene3D" id="1.10.730.10">
    <property type="entry name" value="Isoleucyl-tRNA Synthetase, Domain 1"/>
    <property type="match status" value="1"/>
</dbReference>